<dbReference type="InterPro" id="IPR024156">
    <property type="entry name" value="Small_GTPase_ARF"/>
</dbReference>
<dbReference type="GO" id="GO:0003924">
    <property type="term" value="F:GTPase activity"/>
    <property type="evidence" value="ECO:0007669"/>
    <property type="project" value="InterPro"/>
</dbReference>
<dbReference type="InterPro" id="IPR019009">
    <property type="entry name" value="SRP_receptor_beta_su"/>
</dbReference>
<keyword evidence="9 13" id="KW-0472">Membrane</keyword>
<dbReference type="CDD" id="cd04105">
    <property type="entry name" value="SR_beta"/>
    <property type="match status" value="1"/>
</dbReference>
<name>A0AAN7Z076_9MYCE</name>
<dbReference type="InterPro" id="IPR006689">
    <property type="entry name" value="Small_GTPase_ARF/SAR"/>
</dbReference>
<evidence type="ECO:0000256" key="7">
    <source>
        <dbReference type="ARBA" id="ARBA00022989"/>
    </source>
</evidence>
<keyword evidence="6" id="KW-0256">Endoplasmic reticulum</keyword>
<evidence type="ECO:0000256" key="1">
    <source>
        <dbReference type="ARBA" id="ARBA00004389"/>
    </source>
</evidence>
<organism evidence="14 15">
    <name type="scientific">Dictyostelium firmibasis</name>
    <dbReference type="NCBI Taxonomy" id="79012"/>
    <lineage>
        <taxon>Eukaryota</taxon>
        <taxon>Amoebozoa</taxon>
        <taxon>Evosea</taxon>
        <taxon>Eumycetozoa</taxon>
        <taxon>Dictyostelia</taxon>
        <taxon>Dictyosteliales</taxon>
        <taxon>Dictyosteliaceae</taxon>
        <taxon>Dictyostelium</taxon>
    </lineage>
</organism>
<dbReference type="InterPro" id="IPR005225">
    <property type="entry name" value="Small_GTP-bd"/>
</dbReference>
<feature type="binding site" evidence="11">
    <location>
        <begin position="199"/>
        <end position="202"/>
    </location>
    <ligand>
        <name>GTP</name>
        <dbReference type="ChEBI" id="CHEBI:37565"/>
    </ligand>
</feature>
<accession>A0AAN7Z076</accession>
<dbReference type="Pfam" id="PF09439">
    <property type="entry name" value="SRPRB"/>
    <property type="match status" value="1"/>
</dbReference>
<evidence type="ECO:0000256" key="4">
    <source>
        <dbReference type="ARBA" id="ARBA00022692"/>
    </source>
</evidence>
<evidence type="ECO:0000256" key="9">
    <source>
        <dbReference type="ARBA" id="ARBA00023136"/>
    </source>
</evidence>
<keyword evidence="12" id="KW-0479">Metal-binding</keyword>
<evidence type="ECO:0000256" key="8">
    <source>
        <dbReference type="ARBA" id="ARBA00023134"/>
    </source>
</evidence>
<dbReference type="NCBIfam" id="TIGR00231">
    <property type="entry name" value="small_GTP"/>
    <property type="match status" value="1"/>
</dbReference>
<evidence type="ECO:0000256" key="11">
    <source>
        <dbReference type="PIRSR" id="PIRSR606689-1"/>
    </source>
</evidence>
<keyword evidence="4 13" id="KW-0812">Transmembrane</keyword>
<evidence type="ECO:0000256" key="13">
    <source>
        <dbReference type="SAM" id="Phobius"/>
    </source>
</evidence>
<sequence>MKESAILNQLKGVLPPHIMEIIYFRYNQIDSYLKPYNLPIKTDILLLALFTLVFIIISKLVFGSSGNKTRSVGGRANNDKKVKRGNTIVILGLSNAGKTALLLNLTNVDKKIATHTSITTNNGAYITENKKKLSVIDVPGNGKAKASLPKILSNSACIIYVIDGTTFIDNSTQEAQYLYDILTNESVYQKKIPVLIFNNKMDLDSTIDTEQVTNILERELDDLRRTRGATPIVLGQEEDKKDIYLGIEGTPFQFDHLPNDVQFSNGSAAPSKGELKEIEDIKNFIQSTIL</sequence>
<dbReference type="Gene3D" id="3.40.50.300">
    <property type="entry name" value="P-loop containing nucleotide triphosphate hydrolases"/>
    <property type="match status" value="1"/>
</dbReference>
<dbReference type="Proteomes" id="UP001344447">
    <property type="component" value="Unassembled WGS sequence"/>
</dbReference>
<evidence type="ECO:0000256" key="5">
    <source>
        <dbReference type="ARBA" id="ARBA00022741"/>
    </source>
</evidence>
<comment type="caution">
    <text evidence="14">The sequence shown here is derived from an EMBL/GenBank/DDBJ whole genome shotgun (WGS) entry which is preliminary data.</text>
</comment>
<comment type="subcellular location">
    <subcellularLocation>
        <location evidence="1">Endoplasmic reticulum membrane</location>
        <topology evidence="1">Single-pass membrane protein</topology>
    </subcellularLocation>
</comment>
<proteinExistence type="inferred from homology"/>
<protein>
    <recommendedName>
        <fullName evidence="3">Signal recognition particle receptor subunit beta</fullName>
    </recommendedName>
</protein>
<dbReference type="GO" id="GO:0005789">
    <property type="term" value="C:endoplasmic reticulum membrane"/>
    <property type="evidence" value="ECO:0007669"/>
    <property type="project" value="UniProtKB-SubCell"/>
</dbReference>
<dbReference type="GO" id="GO:0043001">
    <property type="term" value="P:Golgi to plasma membrane protein transport"/>
    <property type="evidence" value="ECO:0007669"/>
    <property type="project" value="TreeGrafter"/>
</dbReference>
<dbReference type="GO" id="GO:0005794">
    <property type="term" value="C:Golgi apparatus"/>
    <property type="evidence" value="ECO:0007669"/>
    <property type="project" value="TreeGrafter"/>
</dbReference>
<evidence type="ECO:0000256" key="6">
    <source>
        <dbReference type="ARBA" id="ARBA00022824"/>
    </source>
</evidence>
<feature type="transmembrane region" description="Helical" evidence="13">
    <location>
        <begin position="44"/>
        <end position="62"/>
    </location>
</feature>
<feature type="binding site" evidence="11">
    <location>
        <begin position="92"/>
        <end position="99"/>
    </location>
    <ligand>
        <name>GTP</name>
        <dbReference type="ChEBI" id="CHEBI:37565"/>
    </ligand>
</feature>
<evidence type="ECO:0000313" key="14">
    <source>
        <dbReference type="EMBL" id="KAK5582952.1"/>
    </source>
</evidence>
<dbReference type="GO" id="GO:0046872">
    <property type="term" value="F:metal ion binding"/>
    <property type="evidence" value="ECO:0007669"/>
    <property type="project" value="UniProtKB-KW"/>
</dbReference>
<dbReference type="InterPro" id="IPR027417">
    <property type="entry name" value="P-loop_NTPase"/>
</dbReference>
<evidence type="ECO:0000256" key="10">
    <source>
        <dbReference type="ARBA" id="ARBA00023170"/>
    </source>
</evidence>
<dbReference type="AlphaFoldDB" id="A0AAN7Z076"/>
<keyword evidence="7 13" id="KW-1133">Transmembrane helix</keyword>
<evidence type="ECO:0000313" key="15">
    <source>
        <dbReference type="Proteomes" id="UP001344447"/>
    </source>
</evidence>
<keyword evidence="15" id="KW-1185">Reference proteome</keyword>
<dbReference type="PANTHER" id="PTHR45909:SF1">
    <property type="entry name" value="ADP-RIBOSYLATION FACTOR-RELATED PROTEIN 1"/>
    <property type="match status" value="1"/>
</dbReference>
<dbReference type="GO" id="GO:0006886">
    <property type="term" value="P:intracellular protein transport"/>
    <property type="evidence" value="ECO:0007669"/>
    <property type="project" value="TreeGrafter"/>
</dbReference>
<feature type="binding site" evidence="11">
    <location>
        <position position="140"/>
    </location>
    <ligand>
        <name>GTP</name>
        <dbReference type="ChEBI" id="CHEBI:37565"/>
    </ligand>
</feature>
<reference evidence="14 15" key="1">
    <citation type="submission" date="2023-11" db="EMBL/GenBank/DDBJ databases">
        <title>Dfirmibasis_genome.</title>
        <authorList>
            <person name="Edelbroek B."/>
            <person name="Kjellin J."/>
            <person name="Jerlstrom-Hultqvist J."/>
            <person name="Soderbom F."/>
        </authorList>
    </citation>
    <scope>NUCLEOTIDE SEQUENCE [LARGE SCALE GENOMIC DNA]</scope>
    <source>
        <strain evidence="14 15">TNS-C-14</strain>
    </source>
</reference>
<comment type="similarity">
    <text evidence="2">Belongs to the SRP receptor beta subunit family.</text>
</comment>
<keyword evidence="10" id="KW-0675">Receptor</keyword>
<evidence type="ECO:0000256" key="2">
    <source>
        <dbReference type="ARBA" id="ARBA00005619"/>
    </source>
</evidence>
<keyword evidence="12" id="KW-0460">Magnesium</keyword>
<dbReference type="PRINTS" id="PR00328">
    <property type="entry name" value="SAR1GTPBP"/>
</dbReference>
<dbReference type="PANTHER" id="PTHR45909">
    <property type="entry name" value="ADP-RIBOSYLATION FACTOR-RELATED PROTEIN 1"/>
    <property type="match status" value="1"/>
</dbReference>
<evidence type="ECO:0000256" key="12">
    <source>
        <dbReference type="PIRSR" id="PIRSR606689-2"/>
    </source>
</evidence>
<dbReference type="GO" id="GO:0034067">
    <property type="term" value="P:protein localization to Golgi apparatus"/>
    <property type="evidence" value="ECO:0007669"/>
    <property type="project" value="TreeGrafter"/>
</dbReference>
<evidence type="ECO:0000256" key="3">
    <source>
        <dbReference type="ARBA" id="ARBA00020256"/>
    </source>
</evidence>
<feature type="binding site" evidence="12">
    <location>
        <position position="99"/>
    </location>
    <ligand>
        <name>Mg(2+)</name>
        <dbReference type="ChEBI" id="CHEBI:18420"/>
    </ligand>
</feature>
<gene>
    <name evidence="14" type="ORF">RB653_004542</name>
</gene>
<dbReference type="EMBL" id="JAVFKY010000001">
    <property type="protein sequence ID" value="KAK5582952.1"/>
    <property type="molecule type" value="Genomic_DNA"/>
</dbReference>
<dbReference type="SUPFAM" id="SSF52540">
    <property type="entry name" value="P-loop containing nucleoside triphosphate hydrolases"/>
    <property type="match status" value="1"/>
</dbReference>
<keyword evidence="5 11" id="KW-0547">Nucleotide-binding</keyword>
<dbReference type="GO" id="GO:0005525">
    <property type="term" value="F:GTP binding"/>
    <property type="evidence" value="ECO:0007669"/>
    <property type="project" value="UniProtKB-KW"/>
</dbReference>
<keyword evidence="8 11" id="KW-0342">GTP-binding</keyword>